<proteinExistence type="predicted"/>
<comment type="caution">
    <text evidence="1">The sequence shown here is derived from an EMBL/GenBank/DDBJ whole genome shotgun (WGS) entry which is preliminary data.</text>
</comment>
<protein>
    <submittedName>
        <fullName evidence="1">Uncharacterized protein</fullName>
    </submittedName>
</protein>
<dbReference type="Proteomes" id="UP000444316">
    <property type="component" value="Unassembled WGS sequence"/>
</dbReference>
<sequence>MAFPNSLHNIAKKASKQDATNFVHAFLEVVKARERYLQHRETEITKRVHIRANAEIEISNIREKAQLLRDYFVMTFAERRENFDRCFQLLDAGMSSQNNQQIDAALALIVKMIDESPLKQANEVMQQLKHRSADQIIDI</sequence>
<name>A0A845I0R7_9BURK</name>
<dbReference type="EMBL" id="WWCL01000003">
    <property type="protein sequence ID" value="MYN46722.1"/>
    <property type="molecule type" value="Genomic_DNA"/>
</dbReference>
<accession>A0A845I0R7</accession>
<organism evidence="1 2">
    <name type="scientific">Duganella fentianensis</name>
    <dbReference type="NCBI Taxonomy" id="2692177"/>
    <lineage>
        <taxon>Bacteria</taxon>
        <taxon>Pseudomonadati</taxon>
        <taxon>Pseudomonadota</taxon>
        <taxon>Betaproteobacteria</taxon>
        <taxon>Burkholderiales</taxon>
        <taxon>Oxalobacteraceae</taxon>
        <taxon>Telluria group</taxon>
        <taxon>Duganella</taxon>
    </lineage>
</organism>
<evidence type="ECO:0000313" key="1">
    <source>
        <dbReference type="EMBL" id="MYN46722.1"/>
    </source>
</evidence>
<dbReference type="AlphaFoldDB" id="A0A845I0R7"/>
<reference evidence="1" key="1">
    <citation type="submission" date="2019-12" db="EMBL/GenBank/DDBJ databases">
        <title>Novel species isolated from a subtropical stream in China.</title>
        <authorList>
            <person name="Lu H."/>
        </authorList>
    </citation>
    <scope>NUCLEOTIDE SEQUENCE [LARGE SCALE GENOMIC DNA]</scope>
    <source>
        <strain evidence="1">FT93W</strain>
    </source>
</reference>
<dbReference type="RefSeq" id="WP_161036171.1">
    <property type="nucleotide sequence ID" value="NZ_WWCL01000003.1"/>
</dbReference>
<gene>
    <name evidence="1" type="ORF">GTP23_16880</name>
</gene>
<evidence type="ECO:0000313" key="2">
    <source>
        <dbReference type="Proteomes" id="UP000444316"/>
    </source>
</evidence>
<keyword evidence="2" id="KW-1185">Reference proteome</keyword>